<dbReference type="SUPFAM" id="SSF53448">
    <property type="entry name" value="Nucleotide-diphospho-sugar transferases"/>
    <property type="match status" value="1"/>
</dbReference>
<evidence type="ECO:0000256" key="1">
    <source>
        <dbReference type="ARBA" id="ARBA00006739"/>
    </source>
</evidence>
<feature type="domain" description="Glycosyltransferase 2-like" evidence="4">
    <location>
        <begin position="47"/>
        <end position="153"/>
    </location>
</feature>
<dbReference type="GO" id="GO:0016757">
    <property type="term" value="F:glycosyltransferase activity"/>
    <property type="evidence" value="ECO:0007669"/>
    <property type="project" value="UniProtKB-KW"/>
</dbReference>
<evidence type="ECO:0000256" key="2">
    <source>
        <dbReference type="ARBA" id="ARBA00022676"/>
    </source>
</evidence>
<evidence type="ECO:0000313" key="5">
    <source>
        <dbReference type="EMBL" id="PPQ26288.1"/>
    </source>
</evidence>
<dbReference type="EMBL" id="NHRY01000270">
    <property type="protein sequence ID" value="PPQ26288.1"/>
    <property type="molecule type" value="Genomic_DNA"/>
</dbReference>
<evidence type="ECO:0000313" key="6">
    <source>
        <dbReference type="Proteomes" id="UP000239724"/>
    </source>
</evidence>
<dbReference type="PANTHER" id="PTHR43685:SF5">
    <property type="entry name" value="GLYCOSYLTRANSFERASE EPSE-RELATED"/>
    <property type="match status" value="1"/>
</dbReference>
<dbReference type="InterPro" id="IPR050834">
    <property type="entry name" value="Glycosyltransf_2"/>
</dbReference>
<evidence type="ECO:0000259" key="4">
    <source>
        <dbReference type="Pfam" id="PF00535"/>
    </source>
</evidence>
<dbReference type="Gene3D" id="3.90.550.10">
    <property type="entry name" value="Spore Coat Polysaccharide Biosynthesis Protein SpsA, Chain A"/>
    <property type="match status" value="1"/>
</dbReference>
<protein>
    <recommendedName>
        <fullName evidence="4">Glycosyltransferase 2-like domain-containing protein</fullName>
    </recommendedName>
</protein>
<dbReference type="AlphaFoldDB" id="A0A2S6MVB6"/>
<evidence type="ECO:0000256" key="3">
    <source>
        <dbReference type="ARBA" id="ARBA00022679"/>
    </source>
</evidence>
<keyword evidence="6" id="KW-1185">Reference proteome</keyword>
<dbReference type="Pfam" id="PF00535">
    <property type="entry name" value="Glycos_transf_2"/>
    <property type="match status" value="1"/>
</dbReference>
<comment type="caution">
    <text evidence="5">The sequence shown here is derived from an EMBL/GenBank/DDBJ whole genome shotgun (WGS) entry which is preliminary data.</text>
</comment>
<dbReference type="PANTHER" id="PTHR43685">
    <property type="entry name" value="GLYCOSYLTRANSFERASE"/>
    <property type="match status" value="1"/>
</dbReference>
<gene>
    <name evidence="5" type="ORF">CCS01_30150</name>
</gene>
<accession>A0A2S6MVB6</accession>
<dbReference type="Proteomes" id="UP000239724">
    <property type="component" value="Unassembled WGS sequence"/>
</dbReference>
<name>A0A2S6MVB6_RHOGL</name>
<proteinExistence type="inferred from homology"/>
<dbReference type="InterPro" id="IPR001173">
    <property type="entry name" value="Glyco_trans_2-like"/>
</dbReference>
<keyword evidence="2" id="KW-0328">Glycosyltransferase</keyword>
<dbReference type="InterPro" id="IPR029044">
    <property type="entry name" value="Nucleotide-diphossugar_trans"/>
</dbReference>
<reference evidence="5 6" key="1">
    <citation type="journal article" date="2018" name="Arch. Microbiol.">
        <title>New insights into the metabolic potential of the phototrophic purple bacterium Rhodopila globiformis DSM 161(T) from its draft genome sequence and evidence for a vanadium-dependent nitrogenase.</title>
        <authorList>
            <person name="Imhoff J.F."/>
            <person name="Rahn T."/>
            <person name="Kunzel S."/>
            <person name="Neulinger S.C."/>
        </authorList>
    </citation>
    <scope>NUCLEOTIDE SEQUENCE [LARGE SCALE GENOMIC DNA]</scope>
    <source>
        <strain evidence="5 6">DSM 161</strain>
    </source>
</reference>
<comment type="similarity">
    <text evidence="1">Belongs to the glycosyltransferase 2 family.</text>
</comment>
<sequence length="710" mass="78959">MVLVSRLLLTPNRPGELRVVIVSELACADLPPEQKAAAAGYRPDVAIILATFKGARFLREQLDGFRNQADLRWKLIWRDDGSTDSTAAIMEEFSRHLAPGQVVHAGAPGDQLGIFDSYMSLLGEALDAPAVAFADQDDVWLPGKLQQALEQLRTVDPMRPAIYCGRQTLVDEALPPIGFSPGLCRQPGFPGLLLQNIGTGCTIVMNQSAARALYASKKPRSSLHDWWACLFVAAIGGTTLFDNTPDVPYRQPGAGSVGALRAQFRRLMGVLARGPAAHNAQFTSHLDALMKNEAQLSPEALRQTQQIRSGYAGTLRARLSLLETPGFRRQTWAEDALLALWLVRGDITFARRLRRLLRNRLTVFLYARALDLLRETLIAKDCWTFRLRRPVTPEVRCLLEPAAGACYSRLAIFVIFAERLGHNHYRVINGLARSGYAVALLNNRSFAVDQSYPDGVAFAVENHNVGRDFGAYLRGLRLIQAKGYLAADARIMFLNDSVIYLPGHEAVFAMFAEQKDDWIGITENHHVEYYVASWCFELSIAIINGDAFRKWSAAMMPLNNRAYLISRGEIGLSRALLRAGYKPKVLFDSTFWSALCSATDGLRTDLAKVIPRYLRTMDRQGFGKNGILRKANQAHLFTFGGALSGLFPFLKKDILYRYVFEEYEVEALCEGLATRYGDAIADECRGFLFRRGNGANLQGFAGIRWIIGVD</sequence>
<keyword evidence="3" id="KW-0808">Transferase</keyword>
<organism evidence="5 6">
    <name type="scientific">Rhodopila globiformis</name>
    <name type="common">Rhodopseudomonas globiformis</name>
    <dbReference type="NCBI Taxonomy" id="1071"/>
    <lineage>
        <taxon>Bacteria</taxon>
        <taxon>Pseudomonadati</taxon>
        <taxon>Pseudomonadota</taxon>
        <taxon>Alphaproteobacteria</taxon>
        <taxon>Acetobacterales</taxon>
        <taxon>Acetobacteraceae</taxon>
        <taxon>Rhodopila</taxon>
    </lineage>
</organism>